<dbReference type="SUPFAM" id="SSF54695">
    <property type="entry name" value="POZ domain"/>
    <property type="match status" value="1"/>
</dbReference>
<sequence>MVKEMESYRSFDMTCLLSKEYIEIFETGEFFDTEILVGENSNTKTFRLHSLILKVRSPYFRIALSNNWKKVENNIIKFKKPNISVKVFEILIKYMYSGKLDLENDVKTNIAILIAADELCLNELCIYIEEYLLENEELLKQNLILIQDITSKFTQFKKLTQFYNKQDDSLIFQANDFTSIKQEVLLDIISKQHKLGLKPVEFWDKIKDWAIVQSSGLTSDTTKKSDINIKLFKTLIQPFISFINFKKISKIEFFRKVKPYKYAFDDKFYIEIMEYYCFDNIQLVNYIDSQMINLKEASFIANWISIMKQQKNDITYDFNLLVRGSRDGFSEKTFHEFCDNKGPTITIVRVKNSNEILGGFNPCNWISEIGYNSVEESFIFSLDRNNLEKSIFSKVIDNENAIYNSAKYGPCFGGGGISSDFELFYKEKQGQCIKESYEKAIRQDEEYFKVDDYEVFQVIIYSS</sequence>
<dbReference type="InterPro" id="IPR000210">
    <property type="entry name" value="BTB/POZ_dom"/>
</dbReference>
<proteinExistence type="predicted"/>
<dbReference type="SMART" id="SM00584">
    <property type="entry name" value="TLDc"/>
    <property type="match status" value="1"/>
</dbReference>
<dbReference type="HOGENOM" id="CLU_021542_0_2_1"/>
<dbReference type="SMR" id="A0A015JIR2"/>
<evidence type="ECO:0000313" key="3">
    <source>
        <dbReference type="EMBL" id="EXX54819.1"/>
    </source>
</evidence>
<dbReference type="Proteomes" id="UP000022910">
    <property type="component" value="Unassembled WGS sequence"/>
</dbReference>
<evidence type="ECO:0000313" key="4">
    <source>
        <dbReference type="Proteomes" id="UP000022910"/>
    </source>
</evidence>
<keyword evidence="4" id="KW-1185">Reference proteome</keyword>
<evidence type="ECO:0000259" key="1">
    <source>
        <dbReference type="PROSITE" id="PS50097"/>
    </source>
</evidence>
<dbReference type="Pfam" id="PF00651">
    <property type="entry name" value="BTB"/>
    <property type="match status" value="1"/>
</dbReference>
<dbReference type="EMBL" id="JEMT01028415">
    <property type="protein sequence ID" value="EXX54819.1"/>
    <property type="molecule type" value="Genomic_DNA"/>
</dbReference>
<dbReference type="Pfam" id="PF07534">
    <property type="entry name" value="TLD"/>
    <property type="match status" value="1"/>
</dbReference>
<dbReference type="AlphaFoldDB" id="A0A015JIR2"/>
<feature type="domain" description="BTB" evidence="1">
    <location>
        <begin position="31"/>
        <end position="104"/>
    </location>
</feature>
<dbReference type="InterPro" id="IPR006571">
    <property type="entry name" value="TLDc_dom"/>
</dbReference>
<protein>
    <recommendedName>
        <fullName evidence="5">Kelch-like protein 17</fullName>
    </recommendedName>
</protein>
<name>A0A015JIR2_RHIIW</name>
<dbReference type="InterPro" id="IPR051481">
    <property type="entry name" value="BTB-POZ/Galectin-3-binding"/>
</dbReference>
<gene>
    <name evidence="3" type="ORF">RirG_231030</name>
</gene>
<dbReference type="InterPro" id="IPR011333">
    <property type="entry name" value="SKP1/BTB/POZ_sf"/>
</dbReference>
<dbReference type="PANTHER" id="PTHR24410:SF23">
    <property type="entry name" value="BTB DOMAIN-CONTAINING PROTEIN-RELATED"/>
    <property type="match status" value="1"/>
</dbReference>
<organism evidence="3 4">
    <name type="scientific">Rhizophagus irregularis (strain DAOM 197198w)</name>
    <name type="common">Glomus intraradices</name>
    <dbReference type="NCBI Taxonomy" id="1432141"/>
    <lineage>
        <taxon>Eukaryota</taxon>
        <taxon>Fungi</taxon>
        <taxon>Fungi incertae sedis</taxon>
        <taxon>Mucoromycota</taxon>
        <taxon>Glomeromycotina</taxon>
        <taxon>Glomeromycetes</taxon>
        <taxon>Glomerales</taxon>
        <taxon>Glomeraceae</taxon>
        <taxon>Rhizophagus</taxon>
    </lineage>
</organism>
<comment type="caution">
    <text evidence="3">The sequence shown here is derived from an EMBL/GenBank/DDBJ whole genome shotgun (WGS) entry which is preliminary data.</text>
</comment>
<accession>A0A015JIR2</accession>
<dbReference type="CDD" id="cd18186">
    <property type="entry name" value="BTB_POZ_ZBTB_KLHL-like"/>
    <property type="match status" value="1"/>
</dbReference>
<reference evidence="3 4" key="1">
    <citation type="submission" date="2014-02" db="EMBL/GenBank/DDBJ databases">
        <title>Single nucleus genome sequencing reveals high similarity among nuclei of an endomycorrhizal fungus.</title>
        <authorList>
            <person name="Lin K."/>
            <person name="Geurts R."/>
            <person name="Zhang Z."/>
            <person name="Limpens E."/>
            <person name="Saunders D.G."/>
            <person name="Mu D."/>
            <person name="Pang E."/>
            <person name="Cao H."/>
            <person name="Cha H."/>
            <person name="Lin T."/>
            <person name="Zhou Q."/>
            <person name="Shang Y."/>
            <person name="Li Y."/>
            <person name="Ivanov S."/>
            <person name="Sharma T."/>
            <person name="Velzen R.V."/>
            <person name="Ruijter N.D."/>
            <person name="Aanen D.K."/>
            <person name="Win J."/>
            <person name="Kamoun S."/>
            <person name="Bisseling T."/>
            <person name="Huang S."/>
        </authorList>
    </citation>
    <scope>NUCLEOTIDE SEQUENCE [LARGE SCALE GENOMIC DNA]</scope>
    <source>
        <strain evidence="4">DAOM197198w</strain>
    </source>
</reference>
<dbReference type="SMART" id="SM00225">
    <property type="entry name" value="BTB"/>
    <property type="match status" value="1"/>
</dbReference>
<dbReference type="PROSITE" id="PS51886">
    <property type="entry name" value="TLDC"/>
    <property type="match status" value="1"/>
</dbReference>
<evidence type="ECO:0008006" key="5">
    <source>
        <dbReference type="Google" id="ProtNLM"/>
    </source>
</evidence>
<dbReference type="PANTHER" id="PTHR24410">
    <property type="entry name" value="HL07962P-RELATED"/>
    <property type="match status" value="1"/>
</dbReference>
<dbReference type="Gene3D" id="3.30.710.10">
    <property type="entry name" value="Potassium Channel Kv1.1, Chain A"/>
    <property type="match status" value="1"/>
</dbReference>
<evidence type="ECO:0000259" key="2">
    <source>
        <dbReference type="PROSITE" id="PS51886"/>
    </source>
</evidence>
<dbReference type="PROSITE" id="PS50097">
    <property type="entry name" value="BTB"/>
    <property type="match status" value="1"/>
</dbReference>
<dbReference type="OrthoDB" id="298084at2759"/>
<feature type="domain" description="TLDc" evidence="2">
    <location>
        <begin position="290"/>
        <end position="459"/>
    </location>
</feature>